<evidence type="ECO:0000256" key="5">
    <source>
        <dbReference type="ARBA" id="ARBA00012945"/>
    </source>
</evidence>
<dbReference type="InterPro" id="IPR006255">
    <property type="entry name" value="SucB"/>
</dbReference>
<dbReference type="PANTHER" id="PTHR43416:SF5">
    <property type="entry name" value="DIHYDROLIPOYLLYSINE-RESIDUE SUCCINYLTRANSFERASE COMPONENT OF 2-OXOGLUTARATE DEHYDROGENASE COMPLEX, MITOCHONDRIAL"/>
    <property type="match status" value="1"/>
</dbReference>
<comment type="subcellular location">
    <subcellularLocation>
        <location evidence="2">Mitochondrion</location>
    </subcellularLocation>
</comment>
<dbReference type="InterPro" id="IPR023213">
    <property type="entry name" value="CAT-like_dom_sf"/>
</dbReference>
<dbReference type="NCBIfam" id="TIGR01347">
    <property type="entry name" value="sucB"/>
    <property type="match status" value="1"/>
</dbReference>
<comment type="similarity">
    <text evidence="4">Belongs to the 2-oxoacid dehydrogenase family.</text>
</comment>
<feature type="compositionally biased region" description="Basic and acidic residues" evidence="13">
    <location>
        <begin position="153"/>
        <end position="166"/>
    </location>
</feature>
<dbReference type="AlphaFoldDB" id="R0KPD9"/>
<gene>
    <name evidence="15" type="ORF">SETTUDRAFT_167527</name>
</gene>
<dbReference type="InterPro" id="IPR001078">
    <property type="entry name" value="2-oxoacid_DH_actylTfrase"/>
</dbReference>
<dbReference type="GO" id="GO:0033512">
    <property type="term" value="P:L-lysine catabolic process to acetyl-CoA via saccharopine"/>
    <property type="evidence" value="ECO:0007669"/>
    <property type="project" value="UniProtKB-UniPathway"/>
</dbReference>
<dbReference type="GO" id="GO:0005739">
    <property type="term" value="C:mitochondrion"/>
    <property type="evidence" value="ECO:0007669"/>
    <property type="project" value="UniProtKB-SubCell"/>
</dbReference>
<dbReference type="GO" id="GO:0006099">
    <property type="term" value="P:tricarboxylic acid cycle"/>
    <property type="evidence" value="ECO:0007669"/>
    <property type="project" value="UniProtKB-KW"/>
</dbReference>
<feature type="domain" description="Lipoyl-binding" evidence="14">
    <location>
        <begin position="71"/>
        <end position="146"/>
    </location>
</feature>
<feature type="compositionally biased region" description="Low complexity" evidence="13">
    <location>
        <begin position="167"/>
        <end position="186"/>
    </location>
</feature>
<comment type="cofactor">
    <cofactor evidence="1">
        <name>(R)-lipoate</name>
        <dbReference type="ChEBI" id="CHEBI:83088"/>
    </cofactor>
</comment>
<dbReference type="InterPro" id="IPR003016">
    <property type="entry name" value="2-oxoA_DH_lipoyl-BS"/>
</dbReference>
<reference evidence="15 16" key="2">
    <citation type="journal article" date="2013" name="PLoS Genet.">
        <title>Comparative genome structure, secondary metabolite, and effector coding capacity across Cochliobolus pathogens.</title>
        <authorList>
            <person name="Condon B.J."/>
            <person name="Leng Y."/>
            <person name="Wu D."/>
            <person name="Bushley K.E."/>
            <person name="Ohm R.A."/>
            <person name="Otillar R."/>
            <person name="Martin J."/>
            <person name="Schackwitz W."/>
            <person name="Grimwood J."/>
            <person name="MohdZainudin N."/>
            <person name="Xue C."/>
            <person name="Wang R."/>
            <person name="Manning V.A."/>
            <person name="Dhillon B."/>
            <person name="Tu Z.J."/>
            <person name="Steffenson B.J."/>
            <person name="Salamov A."/>
            <person name="Sun H."/>
            <person name="Lowry S."/>
            <person name="LaButti K."/>
            <person name="Han J."/>
            <person name="Copeland A."/>
            <person name="Lindquist E."/>
            <person name="Barry K."/>
            <person name="Schmutz J."/>
            <person name="Baker S.E."/>
            <person name="Ciuffetti L.M."/>
            <person name="Grigoriev I.V."/>
            <person name="Zhong S."/>
            <person name="Turgeon B.G."/>
        </authorList>
    </citation>
    <scope>NUCLEOTIDE SEQUENCE [LARGE SCALE GENOMIC DNA]</scope>
    <source>
        <strain evidence="16">28A</strain>
    </source>
</reference>
<dbReference type="InterPro" id="IPR000089">
    <property type="entry name" value="Biotin_lipoyl"/>
</dbReference>
<dbReference type="Gene3D" id="2.40.50.100">
    <property type="match status" value="1"/>
</dbReference>
<evidence type="ECO:0000256" key="4">
    <source>
        <dbReference type="ARBA" id="ARBA00007317"/>
    </source>
</evidence>
<dbReference type="EMBL" id="KB908504">
    <property type="protein sequence ID" value="EOA89712.1"/>
    <property type="molecule type" value="Genomic_DNA"/>
</dbReference>
<comment type="pathway">
    <text evidence="3">Amino-acid degradation; L-lysine degradation via saccharopine pathway; glutaryl-CoA from L-lysine: step 6/6.</text>
</comment>
<feature type="region of interest" description="Disordered" evidence="13">
    <location>
        <begin position="142"/>
        <end position="235"/>
    </location>
</feature>
<evidence type="ECO:0000256" key="12">
    <source>
        <dbReference type="ARBA" id="ARBA00032406"/>
    </source>
</evidence>
<feature type="compositionally biased region" description="Basic and acidic residues" evidence="13">
    <location>
        <begin position="187"/>
        <end position="198"/>
    </location>
</feature>
<protein>
    <recommendedName>
        <fullName evidence="5">dihydrolipoyllysine-residue succinyltransferase</fullName>
        <ecNumber evidence="5">2.3.1.61</ecNumber>
    </recommendedName>
    <alternativeName>
        <fullName evidence="12">2-oxoglutarate dehydrogenase complex component E2</fullName>
    </alternativeName>
</protein>
<dbReference type="Gene3D" id="3.30.559.10">
    <property type="entry name" value="Chloramphenicol acetyltransferase-like domain"/>
    <property type="match status" value="1"/>
</dbReference>
<dbReference type="CDD" id="cd06849">
    <property type="entry name" value="lipoyl_domain"/>
    <property type="match status" value="1"/>
</dbReference>
<dbReference type="GO" id="GO:0045252">
    <property type="term" value="C:oxoglutarate dehydrogenase complex"/>
    <property type="evidence" value="ECO:0007669"/>
    <property type="project" value="InterPro"/>
</dbReference>
<feature type="compositionally biased region" description="Basic and acidic residues" evidence="13">
    <location>
        <begin position="213"/>
        <end position="235"/>
    </location>
</feature>
<evidence type="ECO:0000256" key="2">
    <source>
        <dbReference type="ARBA" id="ARBA00004173"/>
    </source>
</evidence>
<evidence type="ECO:0000256" key="10">
    <source>
        <dbReference type="ARBA" id="ARBA00023128"/>
    </source>
</evidence>
<dbReference type="Proteomes" id="UP000016935">
    <property type="component" value="Unassembled WGS sequence"/>
</dbReference>
<keyword evidence="8" id="KW-0450">Lipoyl</keyword>
<name>R0KPD9_EXST2</name>
<evidence type="ECO:0000256" key="13">
    <source>
        <dbReference type="SAM" id="MobiDB-lite"/>
    </source>
</evidence>
<dbReference type="UniPathway" id="UPA00868">
    <property type="reaction ID" value="UER00840"/>
</dbReference>
<dbReference type="GO" id="GO:0004149">
    <property type="term" value="F:dihydrolipoyllysine-residue succinyltransferase activity"/>
    <property type="evidence" value="ECO:0007669"/>
    <property type="project" value="UniProtKB-EC"/>
</dbReference>
<dbReference type="PANTHER" id="PTHR43416">
    <property type="entry name" value="DIHYDROLIPOYLLYSINE-RESIDUE SUCCINYLTRANSFERASE COMPONENT OF 2-OXOGLUTARATE DEHYDROGENASE COMPLEX, MITOCHONDRIAL-RELATED"/>
    <property type="match status" value="1"/>
</dbReference>
<dbReference type="PROSITE" id="PS00189">
    <property type="entry name" value="LIPOYL"/>
    <property type="match status" value="1"/>
</dbReference>
<dbReference type="OrthoDB" id="5391403at2759"/>
<evidence type="ECO:0000256" key="8">
    <source>
        <dbReference type="ARBA" id="ARBA00022823"/>
    </source>
</evidence>
<keyword evidence="6" id="KW-0816">Tricarboxylic acid cycle</keyword>
<sequence length="463" mass="50843">MSGQHCLRRLPAAMRSVRALRPSPRSTPAARTYSAVARANSSGLLSQASRRPGQLSTQRLCTLDHIRTYADTIVKVPDMAESITEGTLKQWSKQVGDHVEQDEEIATIETDKIDVAVNAPEAGIIKEFLVNEEDTVTVGQEIVRLEPGAAPEGGKKEASEQPKEPAPESQETSSQPEGQQEQSQPEAPKEESKPEPKQETPQPPKQESKPQPPKKESKPEEPKPATPGSREERRVKMNRMRLRIAERLKQSQNTAASLTTFNEVDMSSIMEFRKLYKDEVLKNKGVKLGFMSAFSRACILAARDVPAVNASIEGPNGGDTIVYRDYVDISVAVATEKGLVTPVVRNAESMDMVGIEKAIADLGKKARDNKLTIEDMAGGTFTISNGGVFGSLMGTPIINLPQTAVLGLHAIKEKPVAINGKVEIRPMMYLALTYDHRLLDGREAVTFLVKVKEYIEDPRKMLL</sequence>
<dbReference type="RefSeq" id="XP_008022663.1">
    <property type="nucleotide sequence ID" value="XM_008024472.1"/>
</dbReference>
<keyword evidence="10" id="KW-0496">Mitochondrion</keyword>
<evidence type="ECO:0000256" key="9">
    <source>
        <dbReference type="ARBA" id="ARBA00022946"/>
    </source>
</evidence>
<evidence type="ECO:0000313" key="16">
    <source>
        <dbReference type="Proteomes" id="UP000016935"/>
    </source>
</evidence>
<evidence type="ECO:0000256" key="1">
    <source>
        <dbReference type="ARBA" id="ARBA00001938"/>
    </source>
</evidence>
<dbReference type="SUPFAM" id="SSF52777">
    <property type="entry name" value="CoA-dependent acyltransferases"/>
    <property type="match status" value="1"/>
</dbReference>
<dbReference type="STRING" id="671987.R0KPD9"/>
<evidence type="ECO:0000313" key="15">
    <source>
        <dbReference type="EMBL" id="EOA89712.1"/>
    </source>
</evidence>
<organism evidence="15 16">
    <name type="scientific">Exserohilum turcicum (strain 28A)</name>
    <name type="common">Northern leaf blight fungus</name>
    <name type="synonym">Setosphaeria turcica</name>
    <dbReference type="NCBI Taxonomy" id="671987"/>
    <lineage>
        <taxon>Eukaryota</taxon>
        <taxon>Fungi</taxon>
        <taxon>Dikarya</taxon>
        <taxon>Ascomycota</taxon>
        <taxon>Pezizomycotina</taxon>
        <taxon>Dothideomycetes</taxon>
        <taxon>Pleosporomycetidae</taxon>
        <taxon>Pleosporales</taxon>
        <taxon>Pleosporineae</taxon>
        <taxon>Pleosporaceae</taxon>
        <taxon>Exserohilum</taxon>
    </lineage>
</organism>
<dbReference type="Pfam" id="PF00364">
    <property type="entry name" value="Biotin_lipoyl"/>
    <property type="match status" value="1"/>
</dbReference>
<keyword evidence="11" id="KW-0012">Acyltransferase</keyword>
<evidence type="ECO:0000259" key="14">
    <source>
        <dbReference type="PROSITE" id="PS50968"/>
    </source>
</evidence>
<dbReference type="EC" id="2.3.1.61" evidence="5"/>
<dbReference type="SUPFAM" id="SSF51230">
    <property type="entry name" value="Single hybrid motif"/>
    <property type="match status" value="1"/>
</dbReference>
<dbReference type="PROSITE" id="PS50968">
    <property type="entry name" value="BIOTINYL_LIPOYL"/>
    <property type="match status" value="1"/>
</dbReference>
<proteinExistence type="inferred from homology"/>
<dbReference type="InterPro" id="IPR050537">
    <property type="entry name" value="2-oxoacid_dehydrogenase"/>
</dbReference>
<keyword evidence="7" id="KW-0808">Transferase</keyword>
<evidence type="ECO:0000256" key="6">
    <source>
        <dbReference type="ARBA" id="ARBA00022532"/>
    </source>
</evidence>
<reference evidence="15 16" key="1">
    <citation type="journal article" date="2012" name="PLoS Pathog.">
        <title>Diverse lifestyles and strategies of plant pathogenesis encoded in the genomes of eighteen Dothideomycetes fungi.</title>
        <authorList>
            <person name="Ohm R.A."/>
            <person name="Feau N."/>
            <person name="Henrissat B."/>
            <person name="Schoch C.L."/>
            <person name="Horwitz B.A."/>
            <person name="Barry K.W."/>
            <person name="Condon B.J."/>
            <person name="Copeland A.C."/>
            <person name="Dhillon B."/>
            <person name="Glaser F."/>
            <person name="Hesse C.N."/>
            <person name="Kosti I."/>
            <person name="LaButti K."/>
            <person name="Lindquist E.A."/>
            <person name="Lucas S."/>
            <person name="Salamov A.A."/>
            <person name="Bradshaw R.E."/>
            <person name="Ciuffetti L."/>
            <person name="Hamelin R.C."/>
            <person name="Kema G.H.J."/>
            <person name="Lawrence C."/>
            <person name="Scott J.A."/>
            <person name="Spatafora J.W."/>
            <person name="Turgeon B.G."/>
            <person name="de Wit P.J.G.M."/>
            <person name="Zhong S."/>
            <person name="Goodwin S.B."/>
            <person name="Grigoriev I.V."/>
        </authorList>
    </citation>
    <scope>NUCLEOTIDE SEQUENCE [LARGE SCALE GENOMIC DNA]</scope>
    <source>
        <strain evidence="16">28A</strain>
    </source>
</reference>
<accession>R0KPD9</accession>
<dbReference type="NCBIfam" id="NF004309">
    <property type="entry name" value="PRK05704.1"/>
    <property type="match status" value="1"/>
</dbReference>
<keyword evidence="9" id="KW-0809">Transit peptide</keyword>
<dbReference type="FunFam" id="3.30.559.10:FF:000006">
    <property type="entry name" value="Dihydrolipoyllysine-residue succinyltransferase component of 2-oxoglutarate dehydrogenase complex, mitochondrial"/>
    <property type="match status" value="1"/>
</dbReference>
<evidence type="ECO:0000256" key="3">
    <source>
        <dbReference type="ARBA" id="ARBA00005145"/>
    </source>
</evidence>
<dbReference type="HOGENOM" id="CLU_016733_0_1_1"/>
<evidence type="ECO:0000256" key="7">
    <source>
        <dbReference type="ARBA" id="ARBA00022679"/>
    </source>
</evidence>
<keyword evidence="16" id="KW-1185">Reference proteome</keyword>
<evidence type="ECO:0000256" key="11">
    <source>
        <dbReference type="ARBA" id="ARBA00023315"/>
    </source>
</evidence>
<dbReference type="Pfam" id="PF00198">
    <property type="entry name" value="2-oxoacid_dh"/>
    <property type="match status" value="1"/>
</dbReference>
<dbReference type="InterPro" id="IPR011053">
    <property type="entry name" value="Single_hybrid_motif"/>
</dbReference>
<dbReference type="eggNOG" id="KOG0559">
    <property type="taxonomic scope" value="Eukaryota"/>
</dbReference>
<dbReference type="GeneID" id="19400208"/>